<feature type="domain" description="CD-NTase-associated protein 12/Pycsar effector protein TIR" evidence="1">
    <location>
        <begin position="141"/>
        <end position="259"/>
    </location>
</feature>
<dbReference type="EMBL" id="VOBR01000037">
    <property type="protein sequence ID" value="TWP45972.1"/>
    <property type="molecule type" value="Genomic_DNA"/>
</dbReference>
<dbReference type="OrthoDB" id="4339143at2"/>
<evidence type="ECO:0000313" key="2">
    <source>
        <dbReference type="EMBL" id="TWP45972.1"/>
    </source>
</evidence>
<dbReference type="RefSeq" id="WP_146359175.1">
    <property type="nucleotide sequence ID" value="NZ_VOBR01000037.1"/>
</dbReference>
<sequence>MPNVTLAVSSEDLEPKLLGREEIGQALLDLPRTTQSEIETFKQQYFEWDDFNVALLEASFKSSGWMTTTPVSDYRSVGAQIIDIRLTKAVPGIPADRIDAVLNDIRAKCGVLRSIANRLEVYPRDDSDGQSESLASSGSAIFIVHGHALLLRENVRRFLERVTERQVIVLEDEANQGHDVLEKLLKSAEQAAYAVVLLTGDDEGRKLGDGEWRPRARQNVVLELGLFLGMLGRSKVAALYEGGVEIPSDFAGVVYISLDSEGWKMKLATELKNAGIEVDLNKAI</sequence>
<keyword evidence="3" id="KW-1185">Reference proteome</keyword>
<dbReference type="InterPro" id="IPR019302">
    <property type="entry name" value="CAP12/PCTIR_TIR_dom"/>
</dbReference>
<dbReference type="AlphaFoldDB" id="A0A563EHA0"/>
<gene>
    <name evidence="2" type="ORF">FKR81_37765</name>
</gene>
<dbReference type="Proteomes" id="UP000316639">
    <property type="component" value="Unassembled WGS sequence"/>
</dbReference>
<proteinExistence type="predicted"/>
<protein>
    <recommendedName>
        <fullName evidence="1">CD-NTase-associated protein 12/Pycsar effector protein TIR domain-containing protein</fullName>
    </recommendedName>
</protein>
<name>A0A563EHA0_9PSEU</name>
<evidence type="ECO:0000313" key="3">
    <source>
        <dbReference type="Proteomes" id="UP000316639"/>
    </source>
</evidence>
<organism evidence="2 3">
    <name type="scientific">Lentzea tibetensis</name>
    <dbReference type="NCBI Taxonomy" id="2591470"/>
    <lineage>
        <taxon>Bacteria</taxon>
        <taxon>Bacillati</taxon>
        <taxon>Actinomycetota</taxon>
        <taxon>Actinomycetes</taxon>
        <taxon>Pseudonocardiales</taxon>
        <taxon>Pseudonocardiaceae</taxon>
        <taxon>Lentzea</taxon>
    </lineage>
</organism>
<evidence type="ECO:0000259" key="1">
    <source>
        <dbReference type="Pfam" id="PF10137"/>
    </source>
</evidence>
<dbReference type="GO" id="GO:0050135">
    <property type="term" value="F:NADP+ nucleosidase activity"/>
    <property type="evidence" value="ECO:0007669"/>
    <property type="project" value="InterPro"/>
</dbReference>
<reference evidence="2 3" key="1">
    <citation type="submission" date="2019-07" db="EMBL/GenBank/DDBJ databases">
        <title>Lentzea xizangensis sp. nov., isolated from Qinghai-Tibetan Plateau Soils.</title>
        <authorList>
            <person name="Huang J."/>
        </authorList>
    </citation>
    <scope>NUCLEOTIDE SEQUENCE [LARGE SCALE GENOMIC DNA]</scope>
    <source>
        <strain evidence="2 3">FXJ1.1311</strain>
    </source>
</reference>
<accession>A0A563EHA0</accession>
<comment type="caution">
    <text evidence="2">The sequence shown here is derived from an EMBL/GenBank/DDBJ whole genome shotgun (WGS) entry which is preliminary data.</text>
</comment>
<dbReference type="Pfam" id="PF10137">
    <property type="entry name" value="CAP12-PCTIR_TIR"/>
    <property type="match status" value="1"/>
</dbReference>